<dbReference type="GO" id="GO:0003676">
    <property type="term" value="F:nucleic acid binding"/>
    <property type="evidence" value="ECO:0007669"/>
    <property type="project" value="InterPro"/>
</dbReference>
<reference evidence="4" key="1">
    <citation type="submission" date="2023-03" db="EMBL/GenBank/DDBJ databases">
        <title>Chromosome-scale reference genome and RAD-based genetic map of yellow starthistle (Centaurea solstitialis) reveal putative structural variation and QTLs associated with invader traits.</title>
        <authorList>
            <person name="Reatini B."/>
            <person name="Cang F.A."/>
            <person name="Jiang Q."/>
            <person name="Mckibben M.T.W."/>
            <person name="Barker M.S."/>
            <person name="Rieseberg L.H."/>
            <person name="Dlugosch K.M."/>
        </authorList>
    </citation>
    <scope>NUCLEOTIDE SEQUENCE</scope>
    <source>
        <strain evidence="4">CAN-66</strain>
        <tissue evidence="4">Leaf</tissue>
    </source>
</reference>
<accession>A0AA38U4L6</accession>
<feature type="domain" description="Integrase catalytic" evidence="3">
    <location>
        <begin position="1"/>
        <end position="95"/>
    </location>
</feature>
<dbReference type="PANTHER" id="PTHR42648:SF27">
    <property type="entry name" value="RNA-DIRECTED DNA POLYMERASE"/>
    <property type="match status" value="1"/>
</dbReference>
<dbReference type="GO" id="GO:0046872">
    <property type="term" value="F:metal ion binding"/>
    <property type="evidence" value="ECO:0007669"/>
    <property type="project" value="UniProtKB-KW"/>
</dbReference>
<evidence type="ECO:0000313" key="4">
    <source>
        <dbReference type="EMBL" id="KAJ9566410.1"/>
    </source>
</evidence>
<dbReference type="CDD" id="cd09272">
    <property type="entry name" value="RNase_HI_RT_Ty1"/>
    <property type="match status" value="1"/>
</dbReference>
<dbReference type="InterPro" id="IPR013103">
    <property type="entry name" value="RVT_2"/>
</dbReference>
<dbReference type="PANTHER" id="PTHR42648">
    <property type="entry name" value="TRANSPOSASE, PUTATIVE-RELATED"/>
    <property type="match status" value="1"/>
</dbReference>
<keyword evidence="5" id="KW-1185">Reference proteome</keyword>
<dbReference type="InterPro" id="IPR057670">
    <property type="entry name" value="SH3_retrovirus"/>
</dbReference>
<keyword evidence="1" id="KW-0479">Metal-binding</keyword>
<organism evidence="4 5">
    <name type="scientific">Centaurea solstitialis</name>
    <name type="common">yellow star-thistle</name>
    <dbReference type="NCBI Taxonomy" id="347529"/>
    <lineage>
        <taxon>Eukaryota</taxon>
        <taxon>Viridiplantae</taxon>
        <taxon>Streptophyta</taxon>
        <taxon>Embryophyta</taxon>
        <taxon>Tracheophyta</taxon>
        <taxon>Spermatophyta</taxon>
        <taxon>Magnoliopsida</taxon>
        <taxon>eudicotyledons</taxon>
        <taxon>Gunneridae</taxon>
        <taxon>Pentapetalae</taxon>
        <taxon>asterids</taxon>
        <taxon>campanulids</taxon>
        <taxon>Asterales</taxon>
        <taxon>Asteraceae</taxon>
        <taxon>Carduoideae</taxon>
        <taxon>Cardueae</taxon>
        <taxon>Centaureinae</taxon>
        <taxon>Centaurea</taxon>
    </lineage>
</organism>
<keyword evidence="2" id="KW-0378">Hydrolase</keyword>
<dbReference type="InterPro" id="IPR012337">
    <property type="entry name" value="RNaseH-like_sf"/>
</dbReference>
<proteinExistence type="predicted"/>
<name>A0AA38U4L6_9ASTR</name>
<protein>
    <recommendedName>
        <fullName evidence="3">Integrase catalytic domain-containing protein</fullName>
    </recommendedName>
</protein>
<dbReference type="SUPFAM" id="SSF56672">
    <property type="entry name" value="DNA/RNA polymerases"/>
    <property type="match status" value="1"/>
</dbReference>
<evidence type="ECO:0000256" key="2">
    <source>
        <dbReference type="ARBA" id="ARBA00022801"/>
    </source>
</evidence>
<dbReference type="InterPro" id="IPR039537">
    <property type="entry name" value="Retrotran_Ty1/copia-like"/>
</dbReference>
<evidence type="ECO:0000313" key="5">
    <source>
        <dbReference type="Proteomes" id="UP001172457"/>
    </source>
</evidence>
<dbReference type="Gene3D" id="3.30.420.10">
    <property type="entry name" value="Ribonuclease H-like superfamily/Ribonuclease H"/>
    <property type="match status" value="1"/>
</dbReference>
<dbReference type="PROSITE" id="PS50994">
    <property type="entry name" value="INTEGRASE"/>
    <property type="match status" value="1"/>
</dbReference>
<dbReference type="GO" id="GO:0015074">
    <property type="term" value="P:DNA integration"/>
    <property type="evidence" value="ECO:0007669"/>
    <property type="project" value="InterPro"/>
</dbReference>
<dbReference type="Pfam" id="PF25597">
    <property type="entry name" value="SH3_retrovirus"/>
    <property type="match status" value="1"/>
</dbReference>
<dbReference type="AlphaFoldDB" id="A0AA38U4L6"/>
<dbReference type="SUPFAM" id="SSF53098">
    <property type="entry name" value="Ribonuclease H-like"/>
    <property type="match status" value="1"/>
</dbReference>
<dbReference type="InterPro" id="IPR043502">
    <property type="entry name" value="DNA/RNA_pol_sf"/>
</dbReference>
<evidence type="ECO:0000259" key="3">
    <source>
        <dbReference type="PROSITE" id="PS50994"/>
    </source>
</evidence>
<comment type="caution">
    <text evidence="4">The sequence shown here is derived from an EMBL/GenBank/DDBJ whole genome shotgun (WGS) entry which is preliminary data.</text>
</comment>
<sequence>MRSDRGGEYLSQEFDNHLIDCEIVSQLTPPYTPLMNGVSERRNRTLLDIVRSMMCRSLLPVSFWGHALETAARILNRVPTKSVEKTPYEIWTRKKPKLSFLKIWGCEAYVKRPTSKKLKPKSDKCIFVGYPKTTMGYYFYNPTENKVFVARNGEFLEDKFLSTENTRNDVELQEVEEDATLPIVEQVTQQEHVETQPEVVEEVQTHDLRRSTRVRQEPDRYLGFLVSQNSGDLNEPTSYGEAVSGNESKQWLEAMKEEMQSMYDNLVWELTDLPQHCKVVGNKWVFKKKTYMDGNVHTFKARLVAKGFTQTHEDVYMLPPDGFVDPKNPNKVCKLLKSIYGLKQTSMSWNLHFDERIKEFGFTKSEFEPCVYTKFSGSIVTFLVLYVDDILLIGNDVQTLQGEAAYILGIKIYRNRSRRLIGLSQSTYIDKILKRFRMDESKKGFIPMQHGIVLSKAHCPVSSEEQDKVKSVPYASTIGSIMYAMLCTRLGVAYSVSVTSRYQRNLGEAHWVAVRNILKYLRRTKDMFLVFGGSEDEISVTGFTDANSTTEAEYIAALDAAKEAVWLRNFILDLRVVASISRPVDIYCDNSGAVAQAKDPREHHKSRHVLRKYHLIREII</sequence>
<evidence type="ECO:0000256" key="1">
    <source>
        <dbReference type="ARBA" id="ARBA00022723"/>
    </source>
</evidence>
<dbReference type="EMBL" id="JARYMX010000001">
    <property type="protein sequence ID" value="KAJ9566410.1"/>
    <property type="molecule type" value="Genomic_DNA"/>
</dbReference>
<gene>
    <name evidence="4" type="ORF">OSB04_002376</name>
</gene>
<dbReference type="InterPro" id="IPR001584">
    <property type="entry name" value="Integrase_cat-core"/>
</dbReference>
<dbReference type="GO" id="GO:0016787">
    <property type="term" value="F:hydrolase activity"/>
    <property type="evidence" value="ECO:0007669"/>
    <property type="project" value="UniProtKB-KW"/>
</dbReference>
<dbReference type="Pfam" id="PF07727">
    <property type="entry name" value="RVT_2"/>
    <property type="match status" value="2"/>
</dbReference>
<dbReference type="InterPro" id="IPR036397">
    <property type="entry name" value="RNaseH_sf"/>
</dbReference>
<dbReference type="Proteomes" id="UP001172457">
    <property type="component" value="Chromosome 1"/>
</dbReference>